<evidence type="ECO:0000313" key="4">
    <source>
        <dbReference type="EMBL" id="AAF11896.1"/>
    </source>
</evidence>
<dbReference type="PIR" id="C75286">
    <property type="entry name" value="C75286"/>
</dbReference>
<dbReference type="AlphaFoldDB" id="Q9RRY4"/>
<dbReference type="EnsemblBacteria" id="AAF11896">
    <property type="protein sequence ID" value="AAF11896"/>
    <property type="gene ID" value="DR_2348"/>
</dbReference>
<feature type="region of interest" description="Disordered" evidence="1">
    <location>
        <begin position="251"/>
        <end position="308"/>
    </location>
</feature>
<sequence>MRASLALLLGLLVSSAAAQDLTAYRTLAYSLDRAAAQVGSDREAARAELGRAETALTALAPTLPGGEGGTLASNLRTTVARAQSALSRTPAEVQANVLLTRGLLRRALYDQALGTLPPQPGAANDSAALRLLGRELGLQGEELASLSLQARLGQRGAVQWRVQRVAANKVLAALQATGTAQPRTTNYLSLTRASSWFALVREPGREATPPLGVPQFEQALQQVSSGDQTGLAESLTNLQAGATDLNQRLAAHPPAAAPATSGAPASPDTTIIPDPATATTDPGTSDGGDLTPGVTEQMPPAATEPAAPAPAAVSTPVQTLDAVYAALARALTASGHGDPAQARTTLAQVTPLLGELPPAVRSAPAFEPFGRDLQTLQQRSGLRPDDIQALIATLGSAEQQAAGQAVAGSDGFSAGVARSLGGGVRALLGLALAALCLLPLYLLRFAFGGSNVYWRSIWAGLLTALLPLLFEGLFGLLGWLGDLLDLPLLRGAVNLTLSQGAGGLLVRGLLSAAGLALLAYGFRGLCQQFGLLGRRVAAVPTSRPPSRYTQADMDWDEEL</sequence>
<accession>Q9RRY4</accession>
<dbReference type="Proteomes" id="UP000002524">
    <property type="component" value="Chromosome 1"/>
</dbReference>
<dbReference type="PaxDb" id="243230-DR_2348"/>
<evidence type="ECO:0000256" key="1">
    <source>
        <dbReference type="SAM" id="MobiDB-lite"/>
    </source>
</evidence>
<feature type="chain" id="PRO_5004331622" evidence="3">
    <location>
        <begin position="19"/>
        <end position="559"/>
    </location>
</feature>
<dbReference type="STRING" id="243230.DR_2348"/>
<proteinExistence type="predicted"/>
<protein>
    <submittedName>
        <fullName evidence="4">Uncharacterized protein</fullName>
    </submittedName>
</protein>
<name>Q9RRY4_DEIRA</name>
<keyword evidence="2" id="KW-0812">Transmembrane</keyword>
<dbReference type="EMBL" id="AE000513">
    <property type="protein sequence ID" value="AAF11896.1"/>
    <property type="molecule type" value="Genomic_DNA"/>
</dbReference>
<dbReference type="KEGG" id="dra:DR_2348"/>
<feature type="transmembrane region" description="Helical" evidence="2">
    <location>
        <begin position="426"/>
        <end position="447"/>
    </location>
</feature>
<dbReference type="InParanoid" id="Q9RRY4"/>
<keyword evidence="2" id="KW-1133">Transmembrane helix</keyword>
<dbReference type="RefSeq" id="WP_010888974.1">
    <property type="nucleotide sequence ID" value="NC_001263.1"/>
</dbReference>
<evidence type="ECO:0000256" key="2">
    <source>
        <dbReference type="SAM" id="Phobius"/>
    </source>
</evidence>
<organism evidence="4 5">
    <name type="scientific">Deinococcus radiodurans (strain ATCC 13939 / DSM 20539 / JCM 16871 / CCUG 27074 / LMG 4051 / NBRC 15346 / NCIMB 9279 / VKM B-1422 / R1)</name>
    <dbReference type="NCBI Taxonomy" id="243230"/>
    <lineage>
        <taxon>Bacteria</taxon>
        <taxon>Thermotogati</taxon>
        <taxon>Deinococcota</taxon>
        <taxon>Deinococci</taxon>
        <taxon>Deinococcales</taxon>
        <taxon>Deinococcaceae</taxon>
        <taxon>Deinococcus</taxon>
    </lineage>
</organism>
<feature type="signal peptide" evidence="3">
    <location>
        <begin position="1"/>
        <end position="18"/>
    </location>
</feature>
<feature type="transmembrane region" description="Helical" evidence="2">
    <location>
        <begin position="459"/>
        <end position="481"/>
    </location>
</feature>
<keyword evidence="5" id="KW-1185">Reference proteome</keyword>
<evidence type="ECO:0000313" key="5">
    <source>
        <dbReference type="Proteomes" id="UP000002524"/>
    </source>
</evidence>
<reference evidence="4 5" key="1">
    <citation type="journal article" date="1999" name="Science">
        <title>Genome sequence of the radioresistant bacterium Deinococcus radiodurans R1.</title>
        <authorList>
            <person name="White O."/>
            <person name="Eisen J.A."/>
            <person name="Heidelberg J.F."/>
            <person name="Hickey E.K."/>
            <person name="Peterson J.D."/>
            <person name="Dodson R.J."/>
            <person name="Haft D.H."/>
            <person name="Gwinn M.L."/>
            <person name="Nelson W.C."/>
            <person name="Richardson D.L."/>
            <person name="Moffat K.S."/>
            <person name="Qin H."/>
            <person name="Jiang L."/>
            <person name="Pamphile W."/>
            <person name="Crosby M."/>
            <person name="Shen M."/>
            <person name="Vamathevan J.J."/>
            <person name="Lam P."/>
            <person name="McDonald L."/>
            <person name="Utterback T."/>
            <person name="Zalewski C."/>
            <person name="Makarova K.S."/>
            <person name="Aravind L."/>
            <person name="Daly M.J."/>
            <person name="Minton K.W."/>
            <person name="Fleischmann R.D."/>
            <person name="Ketchum K.A."/>
            <person name="Nelson K.E."/>
            <person name="Salzberg S."/>
            <person name="Smith H.O."/>
            <person name="Venter J.C."/>
            <person name="Fraser C.M."/>
        </authorList>
    </citation>
    <scope>NUCLEOTIDE SEQUENCE [LARGE SCALE GENOMIC DNA]</scope>
    <source>
        <strain evidence="5">ATCC 13939 / DSM 20539 / JCM 16871 / LMG 4051 / NBRC 15346 / NCIMB 9279 / R1 / VKM B-1422</strain>
    </source>
</reference>
<feature type="transmembrane region" description="Helical" evidence="2">
    <location>
        <begin position="501"/>
        <end position="522"/>
    </location>
</feature>
<keyword evidence="3" id="KW-0732">Signal</keyword>
<dbReference type="eggNOG" id="COG3087">
    <property type="taxonomic scope" value="Bacteria"/>
</dbReference>
<dbReference type="HOGENOM" id="CLU_514568_0_0_0"/>
<evidence type="ECO:0000256" key="3">
    <source>
        <dbReference type="SAM" id="SignalP"/>
    </source>
</evidence>
<dbReference type="PATRIC" id="fig|243230.17.peg.2581"/>
<keyword evidence="2" id="KW-0472">Membrane</keyword>
<dbReference type="OrthoDB" id="65061at2"/>
<gene>
    <name evidence="4" type="ordered locus">DR_2348</name>
</gene>